<feature type="region of interest" description="Disordered" evidence="7">
    <location>
        <begin position="18"/>
        <end position="41"/>
    </location>
</feature>
<keyword evidence="2 6" id="KW-0808">Transferase</keyword>
<evidence type="ECO:0000259" key="8">
    <source>
        <dbReference type="Pfam" id="PF00294"/>
    </source>
</evidence>
<dbReference type="Gene3D" id="3.40.1190.20">
    <property type="match status" value="1"/>
</dbReference>
<dbReference type="AlphaFoldDB" id="A0A1X7DCT6"/>
<evidence type="ECO:0000256" key="6">
    <source>
        <dbReference type="PIRNR" id="PIRNR000535"/>
    </source>
</evidence>
<dbReference type="InterPro" id="IPR017583">
    <property type="entry name" value="Tagatose/fructose_Pkinase"/>
</dbReference>
<dbReference type="CDD" id="cd01164">
    <property type="entry name" value="FruK_PfkB_like"/>
    <property type="match status" value="1"/>
</dbReference>
<sequence length="348" mass="35187">MIITVTLNPSVDRTVDLPGPLARGRVQRASDTRQDPGGKGVNISRALAASGVDTVAVVPGDGTDPLFTALDAAGVRYDSVSIGAPVRSNITVTEPDGTTTKINEPGPPLDEHTVDRIVERIVSRGAGAQWIVFAGSVPPGPAPDVYAVLAARVSGALGAAAPSFALDTSGDVLRAALAPGVTVLPDVIKPNGHELAELLGRTDGDALEADPRAAADAGRELVARGVGAVLCTLGGNGAVLVTPEGAWHAVHEPVTVRSTVGAGDSALTGYLVAAQRGEAPAERLRRAVAHGSAAAALPGTQMPTVAQTTPDAVRVTQLTSARQSAATPDVPTPNPPTPAAPRETQPRT</sequence>
<evidence type="ECO:0000256" key="7">
    <source>
        <dbReference type="SAM" id="MobiDB-lite"/>
    </source>
</evidence>
<evidence type="ECO:0000256" key="4">
    <source>
        <dbReference type="ARBA" id="ARBA00022777"/>
    </source>
</evidence>
<name>A0A1X7DCT6_9MICC</name>
<dbReference type="InterPro" id="IPR011611">
    <property type="entry name" value="PfkB_dom"/>
</dbReference>
<reference evidence="10" key="1">
    <citation type="submission" date="2017-04" db="EMBL/GenBank/DDBJ databases">
        <authorList>
            <person name="Varghese N."/>
            <person name="Submissions S."/>
        </authorList>
    </citation>
    <scope>NUCLEOTIDE SEQUENCE [LARGE SCALE GENOMIC DNA]</scope>
    <source>
        <strain evidence="10">NIO-1021</strain>
    </source>
</reference>
<dbReference type="RefSeq" id="WP_085107056.1">
    <property type="nucleotide sequence ID" value="NZ_FXAC01000010.1"/>
</dbReference>
<keyword evidence="10" id="KW-1185">Reference proteome</keyword>
<feature type="region of interest" description="Disordered" evidence="7">
    <location>
        <begin position="319"/>
        <end position="348"/>
    </location>
</feature>
<keyword evidence="4 9" id="KW-0418">Kinase</keyword>
<dbReference type="PIRSF" id="PIRSF000535">
    <property type="entry name" value="1PFK/6PFK/LacC"/>
    <property type="match status" value="1"/>
</dbReference>
<keyword evidence="5" id="KW-0067">ATP-binding</keyword>
<dbReference type="InterPro" id="IPR029056">
    <property type="entry name" value="Ribokinase-like"/>
</dbReference>
<dbReference type="GO" id="GO:0005524">
    <property type="term" value="F:ATP binding"/>
    <property type="evidence" value="ECO:0007669"/>
    <property type="project" value="UniProtKB-KW"/>
</dbReference>
<protein>
    <submittedName>
        <fullName evidence="9">1-phosphofructokinase</fullName>
    </submittedName>
</protein>
<evidence type="ECO:0000256" key="3">
    <source>
        <dbReference type="ARBA" id="ARBA00022741"/>
    </source>
</evidence>
<dbReference type="PANTHER" id="PTHR46566:SF5">
    <property type="entry name" value="1-PHOSPHOFRUCTOKINASE"/>
    <property type="match status" value="1"/>
</dbReference>
<accession>A0A1X7DCT6</accession>
<keyword evidence="3" id="KW-0547">Nucleotide-binding</keyword>
<dbReference type="GO" id="GO:0005829">
    <property type="term" value="C:cytosol"/>
    <property type="evidence" value="ECO:0007669"/>
    <property type="project" value="TreeGrafter"/>
</dbReference>
<feature type="region of interest" description="Disordered" evidence="7">
    <location>
        <begin position="91"/>
        <end position="111"/>
    </location>
</feature>
<evidence type="ECO:0000313" key="9">
    <source>
        <dbReference type="EMBL" id="SMF12544.1"/>
    </source>
</evidence>
<proteinExistence type="inferred from homology"/>
<dbReference type="InterPro" id="IPR002139">
    <property type="entry name" value="Ribo/fructo_kinase"/>
</dbReference>
<dbReference type="NCBIfam" id="TIGR03168">
    <property type="entry name" value="1-PFK"/>
    <property type="match status" value="1"/>
</dbReference>
<gene>
    <name evidence="9" type="ORF">SAMN06296028_11091</name>
</gene>
<feature type="compositionally biased region" description="Pro residues" evidence="7">
    <location>
        <begin position="330"/>
        <end position="339"/>
    </location>
</feature>
<feature type="compositionally biased region" description="Polar residues" evidence="7">
    <location>
        <begin position="91"/>
        <end position="102"/>
    </location>
</feature>
<dbReference type="SUPFAM" id="SSF53613">
    <property type="entry name" value="Ribokinase-like"/>
    <property type="match status" value="1"/>
</dbReference>
<dbReference type="GO" id="GO:0008443">
    <property type="term" value="F:phosphofructokinase activity"/>
    <property type="evidence" value="ECO:0007669"/>
    <property type="project" value="TreeGrafter"/>
</dbReference>
<organism evidence="9 10">
    <name type="scientific">Kocuria marina subsp. indica</name>
    <dbReference type="NCBI Taxonomy" id="1049583"/>
    <lineage>
        <taxon>Bacteria</taxon>
        <taxon>Bacillati</taxon>
        <taxon>Actinomycetota</taxon>
        <taxon>Actinomycetes</taxon>
        <taxon>Micrococcales</taxon>
        <taxon>Micrococcaceae</taxon>
        <taxon>Kocuria</taxon>
    </lineage>
</organism>
<dbReference type="Proteomes" id="UP000192929">
    <property type="component" value="Unassembled WGS sequence"/>
</dbReference>
<dbReference type="EMBL" id="FXAC01000010">
    <property type="protein sequence ID" value="SMF12544.1"/>
    <property type="molecule type" value="Genomic_DNA"/>
</dbReference>
<evidence type="ECO:0000256" key="2">
    <source>
        <dbReference type="ARBA" id="ARBA00022679"/>
    </source>
</evidence>
<evidence type="ECO:0000313" key="10">
    <source>
        <dbReference type="Proteomes" id="UP000192929"/>
    </source>
</evidence>
<dbReference type="Pfam" id="PF00294">
    <property type="entry name" value="PfkB"/>
    <property type="match status" value="1"/>
</dbReference>
<dbReference type="PRINTS" id="PR00990">
    <property type="entry name" value="RIBOKINASE"/>
</dbReference>
<evidence type="ECO:0000256" key="1">
    <source>
        <dbReference type="ARBA" id="ARBA00010688"/>
    </source>
</evidence>
<evidence type="ECO:0000256" key="5">
    <source>
        <dbReference type="ARBA" id="ARBA00022840"/>
    </source>
</evidence>
<comment type="similarity">
    <text evidence="1">Belongs to the carbohydrate kinase PfkB family.</text>
</comment>
<dbReference type="PANTHER" id="PTHR46566">
    <property type="entry name" value="1-PHOSPHOFRUCTOKINASE-RELATED"/>
    <property type="match status" value="1"/>
</dbReference>
<feature type="domain" description="Carbohydrate kinase PfkB" evidence="8">
    <location>
        <begin position="6"/>
        <end position="303"/>
    </location>
</feature>